<evidence type="ECO:0000313" key="3">
    <source>
        <dbReference type="Proteomes" id="UP001250662"/>
    </source>
</evidence>
<dbReference type="Gene3D" id="2.40.128.110">
    <property type="entry name" value="Lipid/polyisoprenoid-binding, YceI-like"/>
    <property type="match status" value="1"/>
</dbReference>
<organism evidence="2 3">
    <name type="scientific">Croceitalea vernalis</name>
    <dbReference type="NCBI Taxonomy" id="3075599"/>
    <lineage>
        <taxon>Bacteria</taxon>
        <taxon>Pseudomonadati</taxon>
        <taxon>Bacteroidota</taxon>
        <taxon>Flavobacteriia</taxon>
        <taxon>Flavobacteriales</taxon>
        <taxon>Flavobacteriaceae</taxon>
        <taxon>Croceitalea</taxon>
    </lineage>
</organism>
<keyword evidence="3" id="KW-1185">Reference proteome</keyword>
<gene>
    <name evidence="2" type="ORF">RM520_07930</name>
</gene>
<dbReference type="SMART" id="SM00867">
    <property type="entry name" value="YceI"/>
    <property type="match status" value="1"/>
</dbReference>
<proteinExistence type="predicted"/>
<dbReference type="RefSeq" id="WP_311385175.1">
    <property type="nucleotide sequence ID" value="NZ_JAVRHU010000002.1"/>
</dbReference>
<feature type="domain" description="Lipid/polyisoprenoid-binding YceI-like" evidence="1">
    <location>
        <begin position="31"/>
        <end position="196"/>
    </location>
</feature>
<dbReference type="InterPro" id="IPR036761">
    <property type="entry name" value="TTHA0802/YceI-like_sf"/>
</dbReference>
<evidence type="ECO:0000313" key="2">
    <source>
        <dbReference type="EMBL" id="MDT0621550.1"/>
    </source>
</evidence>
<protein>
    <submittedName>
        <fullName evidence="2">YceI family protein</fullName>
    </submittedName>
</protein>
<dbReference type="EMBL" id="JAVRHU010000002">
    <property type="protein sequence ID" value="MDT0621550.1"/>
    <property type="molecule type" value="Genomic_DNA"/>
</dbReference>
<sequence length="196" mass="22557">MKNILFTLGMIISTVITVNPQKQIPKVFSETYDLDIVKSNIAWKGSYLFQFSEHTGIVNFKSGELYTNKDEITGGSFVVDMTSITNEQYQKNPDNGPVEHLKNGDFFDVSVYPEAHLELSKVTYYKEDNEHRFEGRLTIKGITNTIMIRAFADAETRSIKTKFKIDRKDWGITYDSKYKDSAISDAIEFDVFLQFK</sequence>
<reference evidence="2 3" key="1">
    <citation type="submission" date="2023-09" db="EMBL/GenBank/DDBJ databases">
        <authorList>
            <person name="Rey-Velasco X."/>
        </authorList>
    </citation>
    <scope>NUCLEOTIDE SEQUENCE [LARGE SCALE GENOMIC DNA]</scope>
    <source>
        <strain evidence="2 3">P007</strain>
    </source>
</reference>
<dbReference type="PANTHER" id="PTHR34406">
    <property type="entry name" value="PROTEIN YCEI"/>
    <property type="match status" value="1"/>
</dbReference>
<dbReference type="PANTHER" id="PTHR34406:SF1">
    <property type="entry name" value="PROTEIN YCEI"/>
    <property type="match status" value="1"/>
</dbReference>
<accession>A0ABU3BHF3</accession>
<dbReference type="Pfam" id="PF04264">
    <property type="entry name" value="YceI"/>
    <property type="match status" value="1"/>
</dbReference>
<dbReference type="Proteomes" id="UP001250662">
    <property type="component" value="Unassembled WGS sequence"/>
</dbReference>
<evidence type="ECO:0000259" key="1">
    <source>
        <dbReference type="SMART" id="SM00867"/>
    </source>
</evidence>
<dbReference type="InterPro" id="IPR007372">
    <property type="entry name" value="Lipid/polyisoprenoid-bd_YceI"/>
</dbReference>
<dbReference type="SUPFAM" id="SSF101874">
    <property type="entry name" value="YceI-like"/>
    <property type="match status" value="1"/>
</dbReference>
<comment type="caution">
    <text evidence="2">The sequence shown here is derived from an EMBL/GenBank/DDBJ whole genome shotgun (WGS) entry which is preliminary data.</text>
</comment>
<name>A0ABU3BHF3_9FLAO</name>